<name>A0A3B7MH26_9BACT</name>
<evidence type="ECO:0000256" key="3">
    <source>
        <dbReference type="ARBA" id="ARBA00022553"/>
    </source>
</evidence>
<dbReference type="SUPFAM" id="SSF52777">
    <property type="entry name" value="CoA-dependent acyltransferases"/>
    <property type="match status" value="6"/>
</dbReference>
<dbReference type="SUPFAM" id="SSF51735">
    <property type="entry name" value="NAD(P)-binding Rossmann-fold domains"/>
    <property type="match status" value="1"/>
</dbReference>
<organism evidence="8 9">
    <name type="scientific">Paraflavitalea soli</name>
    <dbReference type="NCBI Taxonomy" id="2315862"/>
    <lineage>
        <taxon>Bacteria</taxon>
        <taxon>Pseudomonadati</taxon>
        <taxon>Bacteroidota</taxon>
        <taxon>Chitinophagia</taxon>
        <taxon>Chitinophagales</taxon>
        <taxon>Chitinophagaceae</taxon>
        <taxon>Paraflavitalea</taxon>
    </lineage>
</organism>
<dbReference type="RefSeq" id="WP_119049529.1">
    <property type="nucleotide sequence ID" value="NZ_CP032157.1"/>
</dbReference>
<dbReference type="GO" id="GO:0044550">
    <property type="term" value="P:secondary metabolite biosynthetic process"/>
    <property type="evidence" value="ECO:0007669"/>
    <property type="project" value="TreeGrafter"/>
</dbReference>
<dbReference type="KEGG" id="pseg:D3H65_06750"/>
<feature type="domain" description="Carrier" evidence="6">
    <location>
        <begin position="1423"/>
        <end position="1498"/>
    </location>
</feature>
<dbReference type="InterPro" id="IPR016035">
    <property type="entry name" value="Acyl_Trfase/lysoPLipase"/>
</dbReference>
<accession>A0A3B7MH26</accession>
<dbReference type="InterPro" id="IPR032821">
    <property type="entry name" value="PKS_assoc"/>
</dbReference>
<dbReference type="InterPro" id="IPR010060">
    <property type="entry name" value="NRPS_synth"/>
</dbReference>
<dbReference type="NCBIfam" id="TIGR01733">
    <property type="entry name" value="AA-adenyl-dom"/>
    <property type="match status" value="1"/>
</dbReference>
<evidence type="ECO:0000256" key="2">
    <source>
        <dbReference type="ARBA" id="ARBA00022450"/>
    </source>
</evidence>
<dbReference type="InterPro" id="IPR001227">
    <property type="entry name" value="Ac_transferase_dom_sf"/>
</dbReference>
<dbReference type="Gene3D" id="3.40.50.720">
    <property type="entry name" value="NAD(P)-binding Rossmann-like Domain"/>
    <property type="match status" value="1"/>
</dbReference>
<dbReference type="InterPro" id="IPR013968">
    <property type="entry name" value="PKS_KR"/>
</dbReference>
<dbReference type="Proteomes" id="UP000263900">
    <property type="component" value="Chromosome"/>
</dbReference>
<dbReference type="InterPro" id="IPR016039">
    <property type="entry name" value="Thiolase-like"/>
</dbReference>
<dbReference type="InterPro" id="IPR036291">
    <property type="entry name" value="NAD(P)-bd_dom_sf"/>
</dbReference>
<dbReference type="InterPro" id="IPR010071">
    <property type="entry name" value="AA_adenyl_dom"/>
</dbReference>
<dbReference type="InterPro" id="IPR020845">
    <property type="entry name" value="AMP-binding_CS"/>
</dbReference>
<keyword evidence="9" id="KW-1185">Reference proteome</keyword>
<dbReference type="GO" id="GO:0016746">
    <property type="term" value="F:acyltransferase activity"/>
    <property type="evidence" value="ECO:0007669"/>
    <property type="project" value="InterPro"/>
</dbReference>
<dbReference type="FunFam" id="1.10.1200.10:FF:000005">
    <property type="entry name" value="Nonribosomal peptide synthetase 1"/>
    <property type="match status" value="2"/>
</dbReference>
<dbReference type="CDD" id="cd19534">
    <property type="entry name" value="E_NRPS"/>
    <property type="match status" value="1"/>
</dbReference>
<dbReference type="Pfam" id="PF00698">
    <property type="entry name" value="Acyl_transf_1"/>
    <property type="match status" value="1"/>
</dbReference>
<dbReference type="PANTHER" id="PTHR45527">
    <property type="entry name" value="NONRIBOSOMAL PEPTIDE SYNTHETASE"/>
    <property type="match status" value="1"/>
</dbReference>
<dbReference type="PROSITE" id="PS00455">
    <property type="entry name" value="AMP_BINDING"/>
    <property type="match status" value="1"/>
</dbReference>
<dbReference type="Gene3D" id="3.30.300.30">
    <property type="match status" value="1"/>
</dbReference>
<dbReference type="SUPFAM" id="SSF52151">
    <property type="entry name" value="FabD/lysophospholipase-like"/>
    <property type="match status" value="1"/>
</dbReference>
<evidence type="ECO:0000259" key="7">
    <source>
        <dbReference type="PROSITE" id="PS52004"/>
    </source>
</evidence>
<dbReference type="InterPro" id="IPR006162">
    <property type="entry name" value="Ppantetheine_attach_site"/>
</dbReference>
<dbReference type="InterPro" id="IPR020841">
    <property type="entry name" value="PKS_Beta-ketoAc_synthase_dom"/>
</dbReference>
<dbReference type="Gene3D" id="1.10.1200.10">
    <property type="entry name" value="ACP-like"/>
    <property type="match status" value="3"/>
</dbReference>
<evidence type="ECO:0000256" key="5">
    <source>
        <dbReference type="ARBA" id="ARBA00029443"/>
    </source>
</evidence>
<dbReference type="Gene3D" id="3.30.70.3290">
    <property type="match status" value="1"/>
</dbReference>
<evidence type="ECO:0000313" key="8">
    <source>
        <dbReference type="EMBL" id="AXY73694.1"/>
    </source>
</evidence>
<dbReference type="GO" id="GO:0031177">
    <property type="term" value="F:phosphopantetheine binding"/>
    <property type="evidence" value="ECO:0007669"/>
    <property type="project" value="InterPro"/>
</dbReference>
<dbReference type="Gene3D" id="2.30.38.10">
    <property type="entry name" value="Luciferase, Domain 3"/>
    <property type="match status" value="1"/>
</dbReference>
<dbReference type="CDD" id="cd08953">
    <property type="entry name" value="KR_2_SDR_x"/>
    <property type="match status" value="1"/>
</dbReference>
<dbReference type="Pfam" id="PF00501">
    <property type="entry name" value="AMP-binding"/>
    <property type="match status" value="1"/>
</dbReference>
<keyword evidence="3" id="KW-0597">Phosphoprotein</keyword>
<dbReference type="SMART" id="SM00825">
    <property type="entry name" value="PKS_KS"/>
    <property type="match status" value="1"/>
</dbReference>
<dbReference type="GO" id="GO:0043041">
    <property type="term" value="P:amino acid activation for nonribosomal peptide biosynthetic process"/>
    <property type="evidence" value="ECO:0007669"/>
    <property type="project" value="TreeGrafter"/>
</dbReference>
<dbReference type="Pfam" id="PF16197">
    <property type="entry name" value="KAsynt_C_assoc"/>
    <property type="match status" value="1"/>
</dbReference>
<dbReference type="Pfam" id="PF00668">
    <property type="entry name" value="Condensation"/>
    <property type="match status" value="3"/>
</dbReference>
<dbReference type="InterPro" id="IPR036736">
    <property type="entry name" value="ACP-like_sf"/>
</dbReference>
<dbReference type="PROSITE" id="PS52004">
    <property type="entry name" value="KS3_2"/>
    <property type="match status" value="1"/>
</dbReference>
<dbReference type="Gene3D" id="3.40.47.10">
    <property type="match status" value="1"/>
</dbReference>
<dbReference type="Pfam" id="PF02801">
    <property type="entry name" value="Ketoacyl-synt_C"/>
    <property type="match status" value="1"/>
</dbReference>
<comment type="cofactor">
    <cofactor evidence="1">
        <name>pantetheine 4'-phosphate</name>
        <dbReference type="ChEBI" id="CHEBI:47942"/>
    </cofactor>
</comment>
<dbReference type="InterPro" id="IPR023213">
    <property type="entry name" value="CAT-like_dom_sf"/>
</dbReference>
<dbReference type="SMART" id="SM00822">
    <property type="entry name" value="PKS_KR"/>
    <property type="match status" value="1"/>
</dbReference>
<protein>
    <submittedName>
        <fullName evidence="8">Amino acid adenylation domain-containing protein</fullName>
    </submittedName>
</protein>
<dbReference type="SMART" id="SM00823">
    <property type="entry name" value="PKS_PP"/>
    <property type="match status" value="2"/>
</dbReference>
<dbReference type="InterPro" id="IPR014031">
    <property type="entry name" value="Ketoacyl_synth_C"/>
</dbReference>
<comment type="similarity">
    <text evidence="5">In the C-terminal section; belongs to the NRP synthetase family.</text>
</comment>
<evidence type="ECO:0000256" key="4">
    <source>
        <dbReference type="ARBA" id="ARBA00022679"/>
    </source>
</evidence>
<dbReference type="SUPFAM" id="SSF55048">
    <property type="entry name" value="Probable ACP-binding domain of malonyl-CoA ACP transacylase"/>
    <property type="match status" value="1"/>
</dbReference>
<dbReference type="OrthoDB" id="9778690at2"/>
<dbReference type="InterPro" id="IPR014030">
    <property type="entry name" value="Ketoacyl_synth_N"/>
</dbReference>
<feature type="domain" description="Carrier" evidence="6">
    <location>
        <begin position="2462"/>
        <end position="2536"/>
    </location>
</feature>
<dbReference type="InterPro" id="IPR057326">
    <property type="entry name" value="KR_dom"/>
</dbReference>
<feature type="domain" description="Ketosynthase family 3 (KS3)" evidence="7">
    <location>
        <begin position="7"/>
        <end position="432"/>
    </location>
</feature>
<dbReference type="PROSITE" id="PS00012">
    <property type="entry name" value="PHOSPHOPANTETHEINE"/>
    <property type="match status" value="1"/>
</dbReference>
<dbReference type="SUPFAM" id="SSF47336">
    <property type="entry name" value="ACP-like"/>
    <property type="match status" value="3"/>
</dbReference>
<dbReference type="PANTHER" id="PTHR45527:SF1">
    <property type="entry name" value="FATTY ACID SYNTHASE"/>
    <property type="match status" value="1"/>
</dbReference>
<keyword evidence="4" id="KW-0808">Transferase</keyword>
<gene>
    <name evidence="8" type="ORF">D3H65_06750</name>
</gene>
<dbReference type="Pfam" id="PF00550">
    <property type="entry name" value="PP-binding"/>
    <property type="match status" value="3"/>
</dbReference>
<dbReference type="SMART" id="SM01294">
    <property type="entry name" value="PKS_PP_betabranch"/>
    <property type="match status" value="1"/>
</dbReference>
<dbReference type="SMART" id="SM00827">
    <property type="entry name" value="PKS_AT"/>
    <property type="match status" value="1"/>
</dbReference>
<evidence type="ECO:0000256" key="1">
    <source>
        <dbReference type="ARBA" id="ARBA00001957"/>
    </source>
</evidence>
<dbReference type="CDD" id="cd00833">
    <property type="entry name" value="PKS"/>
    <property type="match status" value="1"/>
</dbReference>
<dbReference type="CDD" id="cd19531">
    <property type="entry name" value="LCL_NRPS-like"/>
    <property type="match status" value="1"/>
</dbReference>
<dbReference type="InterPro" id="IPR045851">
    <property type="entry name" value="AMP-bd_C_sf"/>
</dbReference>
<dbReference type="Gene3D" id="3.40.366.10">
    <property type="entry name" value="Malonyl-Coenzyme A Acyl Carrier Protein, domain 2"/>
    <property type="match status" value="1"/>
</dbReference>
<dbReference type="InterPro" id="IPR020806">
    <property type="entry name" value="PKS_PP-bd"/>
</dbReference>
<dbReference type="SUPFAM" id="SSF56801">
    <property type="entry name" value="Acetyl-CoA synthetase-like"/>
    <property type="match status" value="1"/>
</dbReference>
<dbReference type="Gene3D" id="3.40.50.980">
    <property type="match status" value="2"/>
</dbReference>
<evidence type="ECO:0000259" key="6">
    <source>
        <dbReference type="PROSITE" id="PS50075"/>
    </source>
</evidence>
<sequence length="3579" mass="401397">MAQQQTGMEIAVIGISGRFPQSADPAALWENLVNGKECIDFFTKEALKAQGCDPAEVDHPAYVPANALLPDKDKFQPSFFGYSPKEAQVMAPQVRLLHELVWECLENAGYNPHEYADPIALYAGTSNSSYWESLTYISGLAAELGEFDAEHLNNKDTACAKVAYNLNLKGPVLAVHTECSTGLVAVHLAVKALLTGECRMALAGGVAVSYYSKGGYVYEEGMIRSDDGHCRVFDEKASGTMLGEGGGIVLLKRLNDAIRDGDHIYAVIKGSAVNNDGNEKVGFTAPSVAGQAEVIRRAQKMARINPADIRFIETHGTGTNLGDPIEVEALKLAFGEAGKYTCALGSLKSNIGHLGEGAGVAGLIKAVLALHKEVLPPSLHFETPNPKIGFNDSPFFVNNHLTPLTRSNGTPLLAGVSSFGIGGTNVHVVLEEYCEERKTKPAGKYELIPLSADNTWSLTKNLENLQTFMAKEPATNIANLAYTLQSGRKHFPVRTFLVGEQVEGSLEQAIAQLLQKPLAAKQTKPEKIVFLFPGQGTQYAGMTRDLYEGLPGFKQQLDACFALAAQAGIPHDLKNILFEDQSGLLNQTEITQLLLFIVEYALALQLMHLGIEPDILVGHSIGEYVAACIAGVFTPEEAIRIVARRGALMQQAPPGKMLSVSSPVEDLRPLLPASLSLAAVNSNNISVVSGTQEEIVAFHDFLEQREIPSRILVTSHAFHSPLMEPVLEAFEKSFETITLQQPNKTILSNLTGNYADPKELATAQYWVGHLRNTVQFQECLRHIPDNSLLIEVGPGHSLSTFARHNGWQDTINTIRHPDARTHDLLFYYQAIGSIWKQGIDINWHRFNDPAGRLKLPLPPYAFKRERYWIDEDPLALQQKFLQGADKEKKIPFEEWFHQPSWKQKHIDLAAGVNKEQIDHLLIFPQRQLFEKKEVIDQLQALKNTSITIVHRKGEMDGLTIPDNWVLIEESDNSRAFYDDLVALLQKNNCLPSHILHSRSIDGGSNPHYDYHQLITHQQDGLLNILHLAQALMQVSVLEKTCLLMVSVQQFLIQGTEQLAINQAPLQALNIVLPQEFHKILTKHIDFGSEGDLVNHIDKVLQETRYDFTNRTVAYRNGIRWLRSYEPVKLGEKAKNGSLKNKGVYLVTGGLGGVGTILAKYLAQTCEATLIMLSRTAIPEREEWAAILQGQQQAMITRIQRIQEIEALGGKVITVKADVGDAEAVAQAVAYAESMSGKINGVIHAAADTTGQSHVCFADQLSSTLVEEQFYAKVKGAMVLAHCFTSRQLDFFMVTSSLSAVLGGMGFLAYAASNAIVDQLLKNKNQQERGITRWITVNWDGWEEEQAPAAASQSYILPSEGAKAFGLILDKAGHNEVVVCTRDLDAKLRKWVYLEDIGTAGTEKDKETTLTEIQRAESLPEYLAPRNETEEKLVKAWQKIFGIKNIGINDNFFELGGDSLKAVVLANRIFKDLSVKISLQDLFQYTDIANLATRIKGVERAHFASIPPAKPSPYYNLSSAQKRFYYVYELDPASLAYNLPVVTILRGKLDKARFENAFRKLIRRHESLRTAFTKVNGQPRQLIAEEVSFSIGYLPGEKDKLEEAIEAFVKPFDLAVAPLMRAGLVEMEGEAYALLIDIHHIITDAESSEILVKDFMAFYNEATLPPLRIQYKDFTEWQQSVQQQQAIAAQQAFWLQEFRDGALPLEVPTDFPRPLTKTYQGDLVSFIIGKEQALQVRTLAEENGASVFMVLFAVFNILQHKLSNQEEIVIGTSTAGREHPDLEHVMGLFVNTLPVKCQVEGTLTFQQFLARVKTKVLTCFEQQSYPYDELVNQLNIERNTSRNLLFDVMFAYLNIQEAKLEFPGLTLSPYDFKHPVSKFDYTLQAYDNGEQIHMSIEYATDLFRRPTIERFTRYFNTILQTVTATPAIQVAAISMLDPAEKEDLLIGFNNTWAAFPDNKTIHQLIEEQVQRNPGRSAVVFNEQLLTYGQLNEKANRLAHYLRRQYHLQPGEPVLLSARLSPELLIALLAILKAGAAYLPVDPALPKERIRFIMEEAGVQLLITDEALLPHFDYYTGHTYTIDTTVETLDTPIEDPTPINTPNDLAYIIYTSGSTGQPKGVMVEHGSVVNYIHWAAAYYLNQPHHSFALFTSLSADLTVTSVFTPLITGHEIVIYRDHEQQPAVERIFREGRANVIKLTPSHLKIIRDTHFQTGENRPLLLKLIVGGEALETALARRIVQSLPGKVELFNEYGPTEATVGCMIHQYTDDEQDASVPIGLPIHNTRIYLLDKYLQPVAAGVTGELYVAGAGLARGYFNKEQLTAEKFIPNPFVPGTYMYKTGDHGVQRPDGLLSFRGRIDHQVKIRGYRVELSEIESRLVSYEGITDCLVLLHKAQQEASLVAYYVSTQETAKEALRDFLLQTLPDYMVPAWFIRLEAMPLMLNGKTDRKALPDPLQQRDTEYVMPVTEEEKALCEAWCEVLRIDKVGVLDKFFSLGGDSIKSIQICSKLQDKGYKFSVRDMLREQTIQKQALRMKKKDQPIHQAPITGTSRLSPIQQWFLDGPVADKHHFNHSILLHFPEGLTIETVTDIMGKLQEHHDALRMIFIQDLNGWHCENKGPGGPVAITEQDLREAVAPAEALGKLAQTIQSSIDLEQGPLMKLGLFHLPDGARLLIIIHHLVIDGVSWRILLDDIDRLHRQHTKKEPLSLPAKTLSFLHWIGKLDTYTKSKRFIQAAAWWKTYEVKPVTALPREGVGEKTLASMQQAVFRLNRADTTALLTKVQHPFGNQVNDMLLAALLLTLDEQWGIPAVSIELEGHGREDLGQQEDISRTVGWFTIQYPVWIEKGKDLRHTLKAVKEALHSLPNQGFDYLLQQYFTTNNNNGKRQLPAAPISFNYLGQFDESTEHNVFTIAGEPRGEDVSARYLSSFDWEFLGMVTGAQLELSVTYSTAQYLPATMNRFMDQYQLKLRELVAYCQTYPKKELTPSDFTYKHLTIEQVDALQSRYEIEDIYPLSPMQQGMLFHAIADPTSTAYFEQTSYCLVGHLNMEAVEKSLNALMARHPVLRTRFLYKGLEKPLQLVLKEQFIECSFTDIRGEIRNGSRNSVLQDWREADKAALFNLSEDALMRVTILQTATGEYEFIWSHHHIIMDGWCMGILINEFNLLYESFLHGQPIQLPPASPYATYIQWLEERDTAEAAHYWKDYLQGYHQLATIPATASLIAAADPYHPELAQLSFTREQTNALRALSVRYGVTVNTIIQVAWGILLLNYNRTRDVVFGCVVSGRPAALKGVDTMVGLFINTVPVRMTVEEDETLETFLQKVQANAIAGEPHHYHSLYEIQTQSQAGRSLLDHIMVFENYPLLDQLEQQGDGKPAWVVKDVQVLEETNYPLFLEVFLLDQLSIEIHYNARIYTRQEINELVRHLAHISDQVIHHSHKLVKDITIPLAKGLNGHHQPGLNVCQPELVEGGTRVGRLSEAAHPGQPLTPAATDTEKELALIWADLLKQEPEELDIHTSFFELGGHSLKALSLVNRINKQFGIQIELQTIFDKETIRNLAEEIITIRQIQYGVKTDEEGFEVVI</sequence>
<dbReference type="InterPro" id="IPR001242">
    <property type="entry name" value="Condensation_dom"/>
</dbReference>
<dbReference type="Gene3D" id="3.30.70.250">
    <property type="entry name" value="Malonyl-CoA ACP transacylase, ACP-binding"/>
    <property type="match status" value="1"/>
</dbReference>
<dbReference type="InterPro" id="IPR016036">
    <property type="entry name" value="Malonyl_transacylase_ACP-bd"/>
</dbReference>
<dbReference type="InterPro" id="IPR014043">
    <property type="entry name" value="Acyl_transferase_dom"/>
</dbReference>
<dbReference type="Pfam" id="PF08659">
    <property type="entry name" value="KR"/>
    <property type="match status" value="1"/>
</dbReference>
<dbReference type="CDD" id="cd19543">
    <property type="entry name" value="DCL_NRPS"/>
    <property type="match status" value="1"/>
</dbReference>
<evidence type="ECO:0000313" key="9">
    <source>
        <dbReference type="Proteomes" id="UP000263900"/>
    </source>
</evidence>
<dbReference type="NCBIfam" id="TIGR01720">
    <property type="entry name" value="NRPS-para261"/>
    <property type="match status" value="1"/>
</dbReference>
<keyword evidence="2" id="KW-0596">Phosphopantetheine</keyword>
<dbReference type="GO" id="GO:0005737">
    <property type="term" value="C:cytoplasm"/>
    <property type="evidence" value="ECO:0007669"/>
    <property type="project" value="TreeGrafter"/>
</dbReference>
<dbReference type="SUPFAM" id="SSF53901">
    <property type="entry name" value="Thiolase-like"/>
    <property type="match status" value="1"/>
</dbReference>
<dbReference type="InterPro" id="IPR009081">
    <property type="entry name" value="PP-bd_ACP"/>
</dbReference>
<dbReference type="Gene3D" id="3.30.559.10">
    <property type="entry name" value="Chloramphenicol acetyltransferase-like domain"/>
    <property type="match status" value="3"/>
</dbReference>
<dbReference type="Pfam" id="PF00109">
    <property type="entry name" value="ketoacyl-synt"/>
    <property type="match status" value="1"/>
</dbReference>
<feature type="domain" description="Carrier" evidence="6">
    <location>
        <begin position="3485"/>
        <end position="3562"/>
    </location>
</feature>
<dbReference type="EMBL" id="CP032157">
    <property type="protein sequence ID" value="AXY73694.1"/>
    <property type="molecule type" value="Genomic_DNA"/>
</dbReference>
<dbReference type="FunFam" id="3.40.50.980:FF:000001">
    <property type="entry name" value="Non-ribosomal peptide synthetase"/>
    <property type="match status" value="1"/>
</dbReference>
<proteinExistence type="inferred from homology"/>
<dbReference type="Gene3D" id="3.30.559.30">
    <property type="entry name" value="Nonribosomal peptide synthetase, condensation domain"/>
    <property type="match status" value="3"/>
</dbReference>
<reference evidence="8 9" key="1">
    <citation type="submission" date="2018-09" db="EMBL/GenBank/DDBJ databases">
        <title>Genome sequencing of strain 6GH32-13.</title>
        <authorList>
            <person name="Weon H.-Y."/>
            <person name="Heo J."/>
            <person name="Kwon S.-W."/>
        </authorList>
    </citation>
    <scope>NUCLEOTIDE SEQUENCE [LARGE SCALE GENOMIC DNA]</scope>
    <source>
        <strain evidence="8 9">5GH32-13</strain>
    </source>
</reference>
<dbReference type="PROSITE" id="PS50075">
    <property type="entry name" value="CARRIER"/>
    <property type="match status" value="3"/>
</dbReference>
<dbReference type="InterPro" id="IPR000873">
    <property type="entry name" value="AMP-dep_synth/lig_dom"/>
</dbReference>